<dbReference type="Pfam" id="PF13349">
    <property type="entry name" value="DUF4097"/>
    <property type="match status" value="1"/>
</dbReference>
<proteinExistence type="predicted"/>
<name>A0A239UHZ0_9STAP</name>
<organism evidence="2 3">
    <name type="scientific">Staphylococcus piscifermentans</name>
    <dbReference type="NCBI Taxonomy" id="70258"/>
    <lineage>
        <taxon>Bacteria</taxon>
        <taxon>Bacillati</taxon>
        <taxon>Bacillota</taxon>
        <taxon>Bacilli</taxon>
        <taxon>Bacillales</taxon>
        <taxon>Staphylococcaceae</taxon>
        <taxon>Staphylococcus</taxon>
    </lineage>
</organism>
<comment type="caution">
    <text evidence="2">The sequence shown here is derived from an EMBL/GenBank/DDBJ whole genome shotgun (WGS) entry which is preliminary data.</text>
</comment>
<sequence>MKKILIILFTVGLLMFIGFGSATFFEAKKIANQPRTPVHYVKDYQKEDAAIKKLKVNSQLADVKVQRGKHFKVEAAGGDKKKTEVTSEIKDGTLIVKEKHKGSKINFNIGDIKASDITITVPDRMLETAELYNDSTDITVKGLKAKQATASASTGDIEFRNSDISQLNLVNDTGDIDLAKTHFKDITAESDTGDITINSIKGDANIKADSDTGDIELNYTEPPQNTKLINHTDEDNGSEVRVNQPQLKAEKYGQGKYKVEVDTDTGYVEIN</sequence>
<dbReference type="Gene3D" id="2.160.20.120">
    <property type="match status" value="1"/>
</dbReference>
<dbReference type="AlphaFoldDB" id="A0A239UHZ0"/>
<reference evidence="2 3" key="1">
    <citation type="submission" date="2019-07" db="EMBL/GenBank/DDBJ databases">
        <title>Whole genome shotgun sequence of Staphylococcus piscifermentans NBRC 109625.</title>
        <authorList>
            <person name="Hosoyama A."/>
            <person name="Uohara A."/>
            <person name="Ohji S."/>
            <person name="Ichikawa N."/>
        </authorList>
    </citation>
    <scope>NUCLEOTIDE SEQUENCE [LARGE SCALE GENOMIC DNA]</scope>
    <source>
        <strain evidence="2 3">NBRC 109625</strain>
    </source>
</reference>
<evidence type="ECO:0000259" key="1">
    <source>
        <dbReference type="Pfam" id="PF13349"/>
    </source>
</evidence>
<evidence type="ECO:0000313" key="2">
    <source>
        <dbReference type="EMBL" id="GEP85191.1"/>
    </source>
</evidence>
<accession>A0A239UHZ0</accession>
<keyword evidence="3" id="KW-1185">Reference proteome</keyword>
<feature type="domain" description="DUF4097" evidence="1">
    <location>
        <begin position="51"/>
        <end position="270"/>
    </location>
</feature>
<evidence type="ECO:0000313" key="3">
    <source>
        <dbReference type="Proteomes" id="UP000321736"/>
    </source>
</evidence>
<dbReference type="Proteomes" id="UP000321736">
    <property type="component" value="Unassembled WGS sequence"/>
</dbReference>
<dbReference type="RefSeq" id="WP_157738605.1">
    <property type="nucleotide sequence ID" value="NZ_BKAR01000022.1"/>
</dbReference>
<gene>
    <name evidence="2" type="ORF">SPI02_17760</name>
</gene>
<dbReference type="EMBL" id="BKAR01000022">
    <property type="protein sequence ID" value="GEP85191.1"/>
    <property type="molecule type" value="Genomic_DNA"/>
</dbReference>
<protein>
    <recommendedName>
        <fullName evidence="1">DUF4097 domain-containing protein</fullName>
    </recommendedName>
</protein>
<dbReference type="InterPro" id="IPR025164">
    <property type="entry name" value="Toastrack_DUF4097"/>
</dbReference>